<dbReference type="PANTHER" id="PTHR47432:SF1">
    <property type="entry name" value="CELL WALL ASSEMBLY REGULATOR SMI1"/>
    <property type="match status" value="1"/>
</dbReference>
<dbReference type="InterPro" id="IPR018958">
    <property type="entry name" value="Knr4/Smi1-like_dom"/>
</dbReference>
<comment type="caution">
    <text evidence="3">The sequence shown here is derived from an EMBL/GenBank/DDBJ whole genome shotgun (WGS) entry which is preliminary data.</text>
</comment>
<protein>
    <submittedName>
        <fullName evidence="3">DUF6461 domain-containing protein</fullName>
    </submittedName>
</protein>
<dbReference type="Proteomes" id="UP001332243">
    <property type="component" value="Unassembled WGS sequence"/>
</dbReference>
<dbReference type="RefSeq" id="WP_331214628.1">
    <property type="nucleotide sequence ID" value="NZ_JAZGQK010000011.1"/>
</dbReference>
<dbReference type="Pfam" id="PF09346">
    <property type="entry name" value="SMI1_KNR4"/>
    <property type="match status" value="1"/>
</dbReference>
<evidence type="ECO:0000313" key="3">
    <source>
        <dbReference type="EMBL" id="MEE6259507.1"/>
    </source>
</evidence>
<name>A0ABU7RSP8_9ACTN</name>
<sequence length="652" mass="70927">MTGGRGRAAVNAEQVPESWAAIEEWLGAHASGTYASLRPPADPAAVEAAQRTIGVTFPDALLASLARHDGTDDGPDAFTLAGRYQLMRVEEIPDRWRMTTDALDLSSDADAEREDEDNGLLGWYWHPRWVPFGKTNSVDMLVVDCRPGESYGAVGIHLKGDGTHFGDWASVADLLADIADGLHRDRPVRHWHPATDGVRLHWELVREQHPAPRSLLDLAAEARESGTPAPPTVRPAMRRLQHLFPPAAEAGRFGGYDHFGLTFVADVDEAELLRRFGADPSDAAPRSREQARELRDSWIGGFLPVLRVGRVDGWAFAVEEQHAPEGVRPEVLRRLSAGTRAVALWHSGNSTRFTLVADGTVVTGYDTLRPERRHGREPDLFLSALRDAGLVPLDTSRYPDEDVPAVLEVLQAELGIEFDGDLLRPALSSAQFLPALPGPPSGGAFPAQAEPTVLARLTHADEARLRAALLAQARRLAAETGLDGYPELVEALDRAAAGEHLPSGVDDNSPLGLRVRRIAAEAHAAYATMRVDAEGPRYTEAERRAWLRRRQAAEAIVGLFGPAPLRISGTHLLQSRLHPAWREQFIADLGPVDVPDGAVEDLIAAERRAPGPAPDLVLVVRRPHRRRPSPAPAPRPVIGTDGKVHLSGEWPA</sequence>
<dbReference type="Pfam" id="PF20062">
    <property type="entry name" value="DUF6461"/>
    <property type="match status" value="1"/>
</dbReference>
<evidence type="ECO:0000256" key="1">
    <source>
        <dbReference type="SAM" id="MobiDB-lite"/>
    </source>
</evidence>
<dbReference type="InterPro" id="IPR051873">
    <property type="entry name" value="KNR4/SMI1_regulator"/>
</dbReference>
<organism evidence="3 4">
    <name type="scientific">Plantactinospora sonchi</name>
    <dbReference type="NCBI Taxonomy" id="1544735"/>
    <lineage>
        <taxon>Bacteria</taxon>
        <taxon>Bacillati</taxon>
        <taxon>Actinomycetota</taxon>
        <taxon>Actinomycetes</taxon>
        <taxon>Micromonosporales</taxon>
        <taxon>Micromonosporaceae</taxon>
        <taxon>Plantactinospora</taxon>
    </lineage>
</organism>
<dbReference type="EMBL" id="JAZGQK010000011">
    <property type="protein sequence ID" value="MEE6259507.1"/>
    <property type="molecule type" value="Genomic_DNA"/>
</dbReference>
<proteinExistence type="predicted"/>
<dbReference type="SMART" id="SM00860">
    <property type="entry name" value="SMI1_KNR4"/>
    <property type="match status" value="1"/>
</dbReference>
<evidence type="ECO:0000259" key="2">
    <source>
        <dbReference type="SMART" id="SM00860"/>
    </source>
</evidence>
<dbReference type="InterPro" id="IPR045592">
    <property type="entry name" value="DUF6461"/>
</dbReference>
<accession>A0ABU7RSP8</accession>
<dbReference type="PANTHER" id="PTHR47432">
    <property type="entry name" value="CELL WALL ASSEMBLY REGULATOR SMI1"/>
    <property type="match status" value="1"/>
</dbReference>
<feature type="region of interest" description="Disordered" evidence="1">
    <location>
        <begin position="621"/>
        <end position="652"/>
    </location>
</feature>
<gene>
    <name evidence="3" type="ORF">V1633_13540</name>
</gene>
<keyword evidence="4" id="KW-1185">Reference proteome</keyword>
<reference evidence="3 4" key="1">
    <citation type="submission" date="2024-01" db="EMBL/GenBank/DDBJ databases">
        <title>Genome insights into Plantactinospora sonchi sp. nov.</title>
        <authorList>
            <person name="Wang L."/>
        </authorList>
    </citation>
    <scope>NUCLEOTIDE SEQUENCE [LARGE SCALE GENOMIC DNA]</scope>
    <source>
        <strain evidence="3 4">NEAU-QY2</strain>
    </source>
</reference>
<feature type="domain" description="Knr4/Smi1-like" evidence="2">
    <location>
        <begin position="40"/>
        <end position="177"/>
    </location>
</feature>
<evidence type="ECO:0000313" key="4">
    <source>
        <dbReference type="Proteomes" id="UP001332243"/>
    </source>
</evidence>